<feature type="region of interest" description="Disordered" evidence="1">
    <location>
        <begin position="91"/>
        <end position="143"/>
    </location>
</feature>
<dbReference type="EMBL" id="OU503046">
    <property type="protein sequence ID" value="CAI9771693.1"/>
    <property type="molecule type" value="Genomic_DNA"/>
</dbReference>
<dbReference type="PANTHER" id="PTHR34807:SF6">
    <property type="entry name" value="MYB-CC TYPE TRANSCRIPTION FACTOR LHEQLE-CONTAINING DOMAIN-CONTAINING PROTEIN"/>
    <property type="match status" value="1"/>
</dbReference>
<gene>
    <name evidence="2" type="ORF">FPE_LOCUS19123</name>
</gene>
<dbReference type="Proteomes" id="UP000834106">
    <property type="component" value="Chromosome 11"/>
</dbReference>
<protein>
    <submittedName>
        <fullName evidence="2">Uncharacterized protein</fullName>
    </submittedName>
</protein>
<keyword evidence="3" id="KW-1185">Reference proteome</keyword>
<dbReference type="PANTHER" id="PTHR34807">
    <property type="entry name" value="OS08G0270800 PROTEIN"/>
    <property type="match status" value="1"/>
</dbReference>
<sequence>MNRASLDFHQSHTAKAKLKYQTLANEFLELQKEFVSKNRKFKAAKRKRDKFFAEVRFLRRRHKILCRIKDSNKGKDLLHLQNSDEEINAVEGERNHSASEAAAENSDANLVSNSHVKSEEDGGRHQVLEKEPRFGNGPKSGLIHDKVVGKRKISQLDQYTLQF</sequence>
<dbReference type="AlphaFoldDB" id="A0AAD1ZM64"/>
<reference evidence="2" key="1">
    <citation type="submission" date="2023-05" db="EMBL/GenBank/DDBJ databases">
        <authorList>
            <person name="Huff M."/>
        </authorList>
    </citation>
    <scope>NUCLEOTIDE SEQUENCE</scope>
</reference>
<feature type="compositionally biased region" description="Basic and acidic residues" evidence="1">
    <location>
        <begin position="116"/>
        <end position="133"/>
    </location>
</feature>
<evidence type="ECO:0000313" key="3">
    <source>
        <dbReference type="Proteomes" id="UP000834106"/>
    </source>
</evidence>
<proteinExistence type="predicted"/>
<name>A0AAD1ZM64_9LAMI</name>
<evidence type="ECO:0000256" key="1">
    <source>
        <dbReference type="SAM" id="MobiDB-lite"/>
    </source>
</evidence>
<evidence type="ECO:0000313" key="2">
    <source>
        <dbReference type="EMBL" id="CAI9771693.1"/>
    </source>
</evidence>
<accession>A0AAD1ZM64</accession>
<feature type="compositionally biased region" description="Low complexity" evidence="1">
    <location>
        <begin position="98"/>
        <end position="109"/>
    </location>
</feature>
<organism evidence="2 3">
    <name type="scientific">Fraxinus pennsylvanica</name>
    <dbReference type="NCBI Taxonomy" id="56036"/>
    <lineage>
        <taxon>Eukaryota</taxon>
        <taxon>Viridiplantae</taxon>
        <taxon>Streptophyta</taxon>
        <taxon>Embryophyta</taxon>
        <taxon>Tracheophyta</taxon>
        <taxon>Spermatophyta</taxon>
        <taxon>Magnoliopsida</taxon>
        <taxon>eudicotyledons</taxon>
        <taxon>Gunneridae</taxon>
        <taxon>Pentapetalae</taxon>
        <taxon>asterids</taxon>
        <taxon>lamiids</taxon>
        <taxon>Lamiales</taxon>
        <taxon>Oleaceae</taxon>
        <taxon>Oleeae</taxon>
        <taxon>Fraxinus</taxon>
    </lineage>
</organism>